<gene>
    <name evidence="2" type="ORF">SKAU_G00385950</name>
</gene>
<dbReference type="Proteomes" id="UP001152622">
    <property type="component" value="Chromosome 19"/>
</dbReference>
<keyword evidence="1" id="KW-0812">Transmembrane</keyword>
<evidence type="ECO:0000256" key="1">
    <source>
        <dbReference type="SAM" id="Phobius"/>
    </source>
</evidence>
<dbReference type="AlphaFoldDB" id="A0A9Q1EEM0"/>
<organism evidence="2 3">
    <name type="scientific">Synaphobranchus kaupii</name>
    <name type="common">Kaup's arrowtooth eel</name>
    <dbReference type="NCBI Taxonomy" id="118154"/>
    <lineage>
        <taxon>Eukaryota</taxon>
        <taxon>Metazoa</taxon>
        <taxon>Chordata</taxon>
        <taxon>Craniata</taxon>
        <taxon>Vertebrata</taxon>
        <taxon>Euteleostomi</taxon>
        <taxon>Actinopterygii</taxon>
        <taxon>Neopterygii</taxon>
        <taxon>Teleostei</taxon>
        <taxon>Anguilliformes</taxon>
        <taxon>Synaphobranchidae</taxon>
        <taxon>Synaphobranchus</taxon>
    </lineage>
</organism>
<dbReference type="EMBL" id="JAINUF010000019">
    <property type="protein sequence ID" value="KAJ8337375.1"/>
    <property type="molecule type" value="Genomic_DNA"/>
</dbReference>
<keyword evidence="3" id="KW-1185">Reference proteome</keyword>
<evidence type="ECO:0000313" key="2">
    <source>
        <dbReference type="EMBL" id="KAJ8337375.1"/>
    </source>
</evidence>
<evidence type="ECO:0000313" key="3">
    <source>
        <dbReference type="Proteomes" id="UP001152622"/>
    </source>
</evidence>
<accession>A0A9Q1EEM0</accession>
<name>A0A9Q1EEM0_SYNKA</name>
<keyword evidence="1" id="KW-1133">Transmembrane helix</keyword>
<keyword evidence="1" id="KW-0472">Membrane</keyword>
<reference evidence="2" key="1">
    <citation type="journal article" date="2023" name="Science">
        <title>Genome structures resolve the early diversification of teleost fishes.</title>
        <authorList>
            <person name="Parey E."/>
            <person name="Louis A."/>
            <person name="Montfort J."/>
            <person name="Bouchez O."/>
            <person name="Roques C."/>
            <person name="Iampietro C."/>
            <person name="Lluch J."/>
            <person name="Castinel A."/>
            <person name="Donnadieu C."/>
            <person name="Desvignes T."/>
            <person name="Floi Bucao C."/>
            <person name="Jouanno E."/>
            <person name="Wen M."/>
            <person name="Mejri S."/>
            <person name="Dirks R."/>
            <person name="Jansen H."/>
            <person name="Henkel C."/>
            <person name="Chen W.J."/>
            <person name="Zahm M."/>
            <person name="Cabau C."/>
            <person name="Klopp C."/>
            <person name="Thompson A.W."/>
            <person name="Robinson-Rechavi M."/>
            <person name="Braasch I."/>
            <person name="Lecointre G."/>
            <person name="Bobe J."/>
            <person name="Postlethwait J.H."/>
            <person name="Berthelot C."/>
            <person name="Roest Crollius H."/>
            <person name="Guiguen Y."/>
        </authorList>
    </citation>
    <scope>NUCLEOTIDE SEQUENCE</scope>
    <source>
        <strain evidence="2">WJC10195</strain>
    </source>
</reference>
<protein>
    <submittedName>
        <fullName evidence="2">Uncharacterized protein</fullName>
    </submittedName>
</protein>
<feature type="transmembrane region" description="Helical" evidence="1">
    <location>
        <begin position="6"/>
        <end position="22"/>
    </location>
</feature>
<comment type="caution">
    <text evidence="2">The sequence shown here is derived from an EMBL/GenBank/DDBJ whole genome shotgun (WGS) entry which is preliminary data.</text>
</comment>
<sequence length="75" mass="8444">MDVPCYMLAIFTGSIAAIVFVLRQNSMAGLSVGLIEWEKAYGICRQIQNRPTSYEPQRTQLNWKERAVVPPGSEL</sequence>
<proteinExistence type="predicted"/>